<proteinExistence type="predicted"/>
<evidence type="ECO:0000256" key="1">
    <source>
        <dbReference type="SAM" id="SignalP"/>
    </source>
</evidence>
<protein>
    <recommendedName>
        <fullName evidence="6">Lipoprotein</fullName>
    </recommendedName>
</protein>
<name>A0A1V2WB67_9BURK</name>
<dbReference type="Pfam" id="PF18426">
    <property type="entry name" value="Tli4_C"/>
    <property type="match status" value="1"/>
</dbReference>
<feature type="domain" description="Tle cognate immunity protein 4 C-terminal" evidence="2">
    <location>
        <begin position="182"/>
        <end position="345"/>
    </location>
</feature>
<organism evidence="4 5">
    <name type="scientific">Burkholderia cenocepacia</name>
    <dbReference type="NCBI Taxonomy" id="95486"/>
    <lineage>
        <taxon>Bacteria</taxon>
        <taxon>Pseudomonadati</taxon>
        <taxon>Pseudomonadota</taxon>
        <taxon>Betaproteobacteria</taxon>
        <taxon>Burkholderiales</taxon>
        <taxon>Burkholderiaceae</taxon>
        <taxon>Burkholderia</taxon>
        <taxon>Burkholderia cepacia complex</taxon>
    </lineage>
</organism>
<dbReference type="RefSeq" id="WP_077020815.1">
    <property type="nucleotide sequence ID" value="NZ_CADETK010000013.1"/>
</dbReference>
<reference evidence="4 5" key="1">
    <citation type="submission" date="2016-08" db="EMBL/GenBank/DDBJ databases">
        <authorList>
            <person name="Seilhamer J.J."/>
        </authorList>
    </citation>
    <scope>NUCLEOTIDE SEQUENCE [LARGE SCALE GENOMIC DNA]</scope>
    <source>
        <strain evidence="4 5">VC14762</strain>
    </source>
</reference>
<feature type="domain" description="Tle cognate immunity protein 4 N-terminal" evidence="3">
    <location>
        <begin position="38"/>
        <end position="155"/>
    </location>
</feature>
<comment type="caution">
    <text evidence="4">The sequence shown here is derived from an EMBL/GenBank/DDBJ whole genome shotgun (WGS) entry which is preliminary data.</text>
</comment>
<evidence type="ECO:0000259" key="2">
    <source>
        <dbReference type="Pfam" id="PF18426"/>
    </source>
</evidence>
<dbReference type="Pfam" id="PF18443">
    <property type="entry name" value="Tli4_N"/>
    <property type="match status" value="1"/>
</dbReference>
<accession>A0A1V2WB67</accession>
<dbReference type="Proteomes" id="UP000188543">
    <property type="component" value="Unassembled WGS sequence"/>
</dbReference>
<dbReference type="InterPro" id="IPR041290">
    <property type="entry name" value="Tli4_C"/>
</dbReference>
<feature type="chain" id="PRO_5012753424" description="Lipoprotein" evidence="1">
    <location>
        <begin position="25"/>
        <end position="347"/>
    </location>
</feature>
<dbReference type="EMBL" id="MUTJ01000012">
    <property type="protein sequence ID" value="ONU92702.1"/>
    <property type="molecule type" value="Genomic_DNA"/>
</dbReference>
<evidence type="ECO:0000313" key="4">
    <source>
        <dbReference type="EMBL" id="ONU92702.1"/>
    </source>
</evidence>
<feature type="signal peptide" evidence="1">
    <location>
        <begin position="1"/>
        <end position="24"/>
    </location>
</feature>
<keyword evidence="1" id="KW-0732">Signal</keyword>
<sequence>MRMVRLLRWFGVLAGLCACTSVFSADPATSNPLLSKVRPWCIGRLVFDRPVSSEISSQRYAYRGEQLLTTHEVPPDAYHAAIAAREQVMRTRLRANPVEMDRKTRHAWLEKAFSPVPDSRVFVFNEAAAKSVTLPFDTEGHLYANRTLVRTTGSIGADALDRVEGVYDDTFRRIRMRDNWVVPTEPGFCFDGGIVTGSSTYPEEVRQSFALMPGRPALLVIQSRNAVGDDREQPFSRTLPALRAKFDRLPGSYRLLREGKRSIAGMDAEEVLFELRDGAVTAYRFYLLAPGNPATLAQPHTAIEMLLGVAGQSDLPPAQATSPVDEARALQAWDTLLNGLHARPGAI</sequence>
<dbReference type="PROSITE" id="PS51257">
    <property type="entry name" value="PROKAR_LIPOPROTEIN"/>
    <property type="match status" value="1"/>
</dbReference>
<evidence type="ECO:0000313" key="5">
    <source>
        <dbReference type="Proteomes" id="UP000188543"/>
    </source>
</evidence>
<gene>
    <name evidence="4" type="ORF">A8E72_02075</name>
</gene>
<dbReference type="AlphaFoldDB" id="A0A1V2WB67"/>
<dbReference type="OrthoDB" id="9018743at2"/>
<evidence type="ECO:0008006" key="6">
    <source>
        <dbReference type="Google" id="ProtNLM"/>
    </source>
</evidence>
<evidence type="ECO:0000259" key="3">
    <source>
        <dbReference type="Pfam" id="PF18443"/>
    </source>
</evidence>
<dbReference type="InterPro" id="IPR040761">
    <property type="entry name" value="Tli4_N"/>
</dbReference>